<reference evidence="1 2" key="1">
    <citation type="journal article" date="2015" name="Proc. Natl. Acad. Sci. U.S.A.">
        <title>The resurrection genome of Boea hygrometrica: A blueprint for survival of dehydration.</title>
        <authorList>
            <person name="Xiao L."/>
            <person name="Yang G."/>
            <person name="Zhang L."/>
            <person name="Yang X."/>
            <person name="Zhao S."/>
            <person name="Ji Z."/>
            <person name="Zhou Q."/>
            <person name="Hu M."/>
            <person name="Wang Y."/>
            <person name="Chen M."/>
            <person name="Xu Y."/>
            <person name="Jin H."/>
            <person name="Xiao X."/>
            <person name="Hu G."/>
            <person name="Bao F."/>
            <person name="Hu Y."/>
            <person name="Wan P."/>
            <person name="Li L."/>
            <person name="Deng X."/>
            <person name="Kuang T."/>
            <person name="Xiang C."/>
            <person name="Zhu J.K."/>
            <person name="Oliver M.J."/>
            <person name="He Y."/>
        </authorList>
    </citation>
    <scope>NUCLEOTIDE SEQUENCE [LARGE SCALE GENOMIC DNA]</scope>
    <source>
        <strain evidence="2">cv. XS01</strain>
    </source>
</reference>
<dbReference type="OrthoDB" id="1620396at2759"/>
<gene>
    <name evidence="1" type="ORF">F511_25817</name>
</gene>
<sequence>MSNEDIRRVSLQDIQLVQNLIERCLQLYMSQAEIVSTLLHQAKIEPGFTELVWQKLESENQEFFKAYNLRLMVKDQILLFNQLLARQVELMNRSCQTGAPSIPLTNGCHIQPTYQAPQPMGFSVKPESMQQAMRMIPNLYTNGATTLQPCMQIGVDMMGHSGRIDVPAKSMLAQNSDSVLMQGMNGGVIKLEPVYTGNSSCMFGADSNLLDHGATIGGGSVPSFVGVESSSNMLNETILDPEMNSLSFLGQIPRNFSFSDLAADFSHSTDILESYSRSPFLGTDANFLDPHFREDQQDIRRLETITEALSYGDFGSE</sequence>
<dbReference type="NCBIfam" id="TIGR01589">
    <property type="entry name" value="A_thal_3526"/>
    <property type="match status" value="1"/>
</dbReference>
<name>A0A2Z7C1L6_9LAMI</name>
<dbReference type="PANTHER" id="PTHR31871:SF1">
    <property type="entry name" value="HISTIDINE-TRNA LIGASE"/>
    <property type="match status" value="1"/>
</dbReference>
<dbReference type="Pfam" id="PF09713">
    <property type="entry name" value="A_thal_3526"/>
    <property type="match status" value="1"/>
</dbReference>
<dbReference type="EMBL" id="KV001976">
    <property type="protein sequence ID" value="KZV38330.1"/>
    <property type="molecule type" value="Genomic_DNA"/>
</dbReference>
<dbReference type="InterPro" id="IPR006476">
    <property type="entry name" value="CHP01589_pln"/>
</dbReference>
<dbReference type="PANTHER" id="PTHR31871">
    <property type="entry name" value="OS02G0137100 PROTEIN"/>
    <property type="match status" value="1"/>
</dbReference>
<dbReference type="Proteomes" id="UP000250235">
    <property type="component" value="Unassembled WGS sequence"/>
</dbReference>
<organism evidence="1 2">
    <name type="scientific">Dorcoceras hygrometricum</name>
    <dbReference type="NCBI Taxonomy" id="472368"/>
    <lineage>
        <taxon>Eukaryota</taxon>
        <taxon>Viridiplantae</taxon>
        <taxon>Streptophyta</taxon>
        <taxon>Embryophyta</taxon>
        <taxon>Tracheophyta</taxon>
        <taxon>Spermatophyta</taxon>
        <taxon>Magnoliopsida</taxon>
        <taxon>eudicotyledons</taxon>
        <taxon>Gunneridae</taxon>
        <taxon>Pentapetalae</taxon>
        <taxon>asterids</taxon>
        <taxon>lamiids</taxon>
        <taxon>Lamiales</taxon>
        <taxon>Gesneriaceae</taxon>
        <taxon>Didymocarpoideae</taxon>
        <taxon>Trichosporeae</taxon>
        <taxon>Loxocarpinae</taxon>
        <taxon>Dorcoceras</taxon>
    </lineage>
</organism>
<accession>A0A2Z7C1L6</accession>
<dbReference type="AlphaFoldDB" id="A0A2Z7C1L6"/>
<evidence type="ECO:0000313" key="1">
    <source>
        <dbReference type="EMBL" id="KZV38330.1"/>
    </source>
</evidence>
<evidence type="ECO:0000313" key="2">
    <source>
        <dbReference type="Proteomes" id="UP000250235"/>
    </source>
</evidence>
<protein>
    <submittedName>
        <fullName evidence="1">Uncharacterized protein</fullName>
    </submittedName>
</protein>
<proteinExistence type="predicted"/>
<keyword evidence="2" id="KW-1185">Reference proteome</keyword>